<dbReference type="NCBIfam" id="TIGR01669">
    <property type="entry name" value="phage_XkdX"/>
    <property type="match status" value="1"/>
</dbReference>
<dbReference type="RefSeq" id="WP_021254559.1">
    <property type="nucleotide sequence ID" value="NZ_LS992241.1"/>
</dbReference>
<evidence type="ECO:0000313" key="1">
    <source>
        <dbReference type="EMBL" id="SYX85564.1"/>
    </source>
</evidence>
<dbReference type="InterPro" id="IPR010022">
    <property type="entry name" value="XkdX"/>
</dbReference>
<dbReference type="AlphaFoldDB" id="A0A383RGG3"/>
<evidence type="ECO:0000313" key="2">
    <source>
        <dbReference type="Proteomes" id="UP000304148"/>
    </source>
</evidence>
<dbReference type="Proteomes" id="UP000304148">
    <property type="component" value="Chromosome"/>
</dbReference>
<dbReference type="Pfam" id="PF09693">
    <property type="entry name" value="Phage_XkdX"/>
    <property type="match status" value="1"/>
</dbReference>
<protein>
    <submittedName>
        <fullName evidence="1">Putative phage protein</fullName>
    </submittedName>
</protein>
<reference evidence="2" key="1">
    <citation type="submission" date="2018-08" db="EMBL/GenBank/DDBJ databases">
        <authorList>
            <person name="Chevrot R."/>
        </authorList>
    </citation>
    <scope>NUCLEOTIDE SEQUENCE [LARGE SCALE GENOMIC DNA]</scope>
</reference>
<sequence>MDWYTTVKRYYDMGIYKKDLNDPLYVGKFCEFGKITPEQFKEITGETYSA</sequence>
<dbReference type="EMBL" id="LS992241">
    <property type="protein sequence ID" value="SYX85564.1"/>
    <property type="molecule type" value="Genomic_DNA"/>
</dbReference>
<name>A0A383RGG3_PAEAL</name>
<accession>A0A383RGG3</accession>
<proteinExistence type="predicted"/>
<gene>
    <name evidence="1" type="ORF">PBLR_13986</name>
</gene>
<organism evidence="1 2">
    <name type="scientific">Paenibacillus alvei</name>
    <name type="common">Bacillus alvei</name>
    <dbReference type="NCBI Taxonomy" id="44250"/>
    <lineage>
        <taxon>Bacteria</taxon>
        <taxon>Bacillati</taxon>
        <taxon>Bacillota</taxon>
        <taxon>Bacilli</taxon>
        <taxon>Bacillales</taxon>
        <taxon>Paenibacillaceae</taxon>
        <taxon>Paenibacillus</taxon>
    </lineage>
</organism>